<comment type="similarity">
    <text evidence="1 6 9">Belongs to the pyrroline-5-carboxylate reductase family.</text>
</comment>
<dbReference type="InterPro" id="IPR028939">
    <property type="entry name" value="P5C_Rdtase_cat_N"/>
</dbReference>
<keyword evidence="13" id="KW-1185">Reference proteome</keyword>
<keyword evidence="6" id="KW-0963">Cytoplasm</keyword>
<name>A0A429XYD5_9BACI</name>
<dbReference type="AlphaFoldDB" id="A0A429XYD5"/>
<evidence type="ECO:0000256" key="6">
    <source>
        <dbReference type="HAMAP-Rule" id="MF_01925"/>
    </source>
</evidence>
<dbReference type="Pfam" id="PF03807">
    <property type="entry name" value="F420_oxidored"/>
    <property type="match status" value="1"/>
</dbReference>
<dbReference type="UniPathway" id="UPA00098">
    <property type="reaction ID" value="UER00361"/>
</dbReference>
<comment type="catalytic activity">
    <reaction evidence="6 9">
        <text>L-proline + NADP(+) = (S)-1-pyrroline-5-carboxylate + NADPH + 2 H(+)</text>
        <dbReference type="Rhea" id="RHEA:14109"/>
        <dbReference type="ChEBI" id="CHEBI:15378"/>
        <dbReference type="ChEBI" id="CHEBI:17388"/>
        <dbReference type="ChEBI" id="CHEBI:57783"/>
        <dbReference type="ChEBI" id="CHEBI:58349"/>
        <dbReference type="ChEBI" id="CHEBI:60039"/>
        <dbReference type="EC" id="1.5.1.2"/>
    </reaction>
</comment>
<dbReference type="Gene3D" id="3.40.50.720">
    <property type="entry name" value="NAD(P)-binding Rossmann-like Domain"/>
    <property type="match status" value="1"/>
</dbReference>
<evidence type="ECO:0000256" key="4">
    <source>
        <dbReference type="ARBA" id="ARBA00023002"/>
    </source>
</evidence>
<dbReference type="RefSeq" id="WP_126051138.1">
    <property type="nucleotide sequence ID" value="NZ_QYTV02000005.1"/>
</dbReference>
<dbReference type="FunFam" id="1.10.3730.10:FF:000001">
    <property type="entry name" value="Pyrroline-5-carboxylate reductase"/>
    <property type="match status" value="1"/>
</dbReference>
<dbReference type="OrthoDB" id="9805754at2"/>
<dbReference type="GO" id="GO:0055129">
    <property type="term" value="P:L-proline biosynthetic process"/>
    <property type="evidence" value="ECO:0007669"/>
    <property type="project" value="UniProtKB-UniRule"/>
</dbReference>
<evidence type="ECO:0000256" key="1">
    <source>
        <dbReference type="ARBA" id="ARBA00005525"/>
    </source>
</evidence>
<dbReference type="InterPro" id="IPR053790">
    <property type="entry name" value="P5CR-like_CS"/>
</dbReference>
<evidence type="ECO:0000256" key="7">
    <source>
        <dbReference type="NCBIfam" id="TIGR00112"/>
    </source>
</evidence>
<dbReference type="Pfam" id="PF14748">
    <property type="entry name" value="P5CR_dimer"/>
    <property type="match status" value="1"/>
</dbReference>
<dbReference type="SUPFAM" id="SSF51735">
    <property type="entry name" value="NAD(P)-binding Rossmann-fold domains"/>
    <property type="match status" value="1"/>
</dbReference>
<comment type="catalytic activity">
    <reaction evidence="6">
        <text>L-proline + NAD(+) = (S)-1-pyrroline-5-carboxylate + NADH + 2 H(+)</text>
        <dbReference type="Rhea" id="RHEA:14105"/>
        <dbReference type="ChEBI" id="CHEBI:15378"/>
        <dbReference type="ChEBI" id="CHEBI:17388"/>
        <dbReference type="ChEBI" id="CHEBI:57540"/>
        <dbReference type="ChEBI" id="CHEBI:57945"/>
        <dbReference type="ChEBI" id="CHEBI:60039"/>
        <dbReference type="EC" id="1.5.1.2"/>
    </reaction>
</comment>
<dbReference type="SUPFAM" id="SSF48179">
    <property type="entry name" value="6-phosphogluconate dehydrogenase C-terminal domain-like"/>
    <property type="match status" value="1"/>
</dbReference>
<feature type="domain" description="Pyrroline-5-carboxylate reductase dimerisation" evidence="11">
    <location>
        <begin position="161"/>
        <end position="265"/>
    </location>
</feature>
<gene>
    <name evidence="6 12" type="primary">proC</name>
    <name evidence="12" type="ORF">D4T97_012805</name>
</gene>
<feature type="binding site" evidence="8">
    <location>
        <begin position="69"/>
        <end position="72"/>
    </location>
    <ligand>
        <name>NADP(+)</name>
        <dbReference type="ChEBI" id="CHEBI:58349"/>
    </ligand>
</feature>
<evidence type="ECO:0000259" key="10">
    <source>
        <dbReference type="Pfam" id="PF03807"/>
    </source>
</evidence>
<keyword evidence="6 9" id="KW-0028">Amino-acid biosynthesis</keyword>
<sequence length="275" mass="29724">MKISFIGAGSMAEAIIAGLIEKNICQGEDILVTNREDRTKLEQLEHRYEIQSTYDMDELIRDADMVIFAVKPKDADAALQKIQPYIQPSTFFISVMAGISISFMEDKLKVSCAVARAMPNTSASVGKSATAISFNHHVSENQKQLAETVFSSIGMTAVVEENKLDAITALSGSGPAYIYYVVEAMEQSAEEIGLDAGMAKQLILQTLAGAAEMLSSSDREASELRKAVTSPGGTTEAGIKVLQNNNVEEAFIKCIKAAAEQSKRLGQVHESKHLV</sequence>
<dbReference type="InterPro" id="IPR008927">
    <property type="entry name" value="6-PGluconate_DH-like_C_sf"/>
</dbReference>
<dbReference type="NCBIfam" id="TIGR00112">
    <property type="entry name" value="proC"/>
    <property type="match status" value="1"/>
</dbReference>
<evidence type="ECO:0000256" key="3">
    <source>
        <dbReference type="ARBA" id="ARBA00022857"/>
    </source>
</evidence>
<accession>A0A429XYD5</accession>
<comment type="caution">
    <text evidence="12">The sequence shown here is derived from an EMBL/GenBank/DDBJ whole genome shotgun (WGS) entry which is preliminary data.</text>
</comment>
<evidence type="ECO:0000256" key="5">
    <source>
        <dbReference type="ARBA" id="ARBA00058118"/>
    </source>
</evidence>
<comment type="function">
    <text evidence="5 6">Catalyzes the reduction of 1-pyrroline-5-carboxylate (PCA) to L-proline.</text>
</comment>
<feature type="binding site" evidence="8">
    <location>
        <begin position="6"/>
        <end position="11"/>
    </location>
    <ligand>
        <name>NADP(+)</name>
        <dbReference type="ChEBI" id="CHEBI:58349"/>
    </ligand>
</feature>
<dbReference type="EC" id="1.5.1.2" evidence="6 7"/>
<dbReference type="HAMAP" id="MF_01925">
    <property type="entry name" value="P5C_reductase"/>
    <property type="match status" value="1"/>
</dbReference>
<dbReference type="InterPro" id="IPR029036">
    <property type="entry name" value="P5CR_dimer"/>
</dbReference>
<dbReference type="PANTHER" id="PTHR11645">
    <property type="entry name" value="PYRROLINE-5-CARBOXYLATE REDUCTASE"/>
    <property type="match status" value="1"/>
</dbReference>
<evidence type="ECO:0000313" key="13">
    <source>
        <dbReference type="Proteomes" id="UP000287156"/>
    </source>
</evidence>
<keyword evidence="4 6" id="KW-0560">Oxidoreductase</keyword>
<dbReference type="EMBL" id="QYTV02000005">
    <property type="protein sequence ID" value="RST73751.1"/>
    <property type="molecule type" value="Genomic_DNA"/>
</dbReference>
<evidence type="ECO:0000256" key="2">
    <source>
        <dbReference type="ARBA" id="ARBA00022650"/>
    </source>
</evidence>
<feature type="domain" description="Pyrroline-5-carboxylate reductase catalytic N-terminal" evidence="10">
    <location>
        <begin position="2"/>
        <end position="98"/>
    </location>
</feature>
<dbReference type="PANTHER" id="PTHR11645:SF49">
    <property type="entry name" value="PYRROLINE-5-CARBOXYLATE REDUCTASE 1"/>
    <property type="match status" value="1"/>
</dbReference>
<comment type="subcellular location">
    <subcellularLocation>
        <location evidence="6">Cytoplasm</location>
    </subcellularLocation>
</comment>
<evidence type="ECO:0000259" key="11">
    <source>
        <dbReference type="Pfam" id="PF14748"/>
    </source>
</evidence>
<dbReference type="GO" id="GO:0005737">
    <property type="term" value="C:cytoplasm"/>
    <property type="evidence" value="ECO:0007669"/>
    <property type="project" value="UniProtKB-SubCell"/>
</dbReference>
<evidence type="ECO:0000256" key="8">
    <source>
        <dbReference type="PIRSR" id="PIRSR000193-1"/>
    </source>
</evidence>
<proteinExistence type="inferred from homology"/>
<keyword evidence="3 6" id="KW-0521">NADP</keyword>
<evidence type="ECO:0000313" key="12">
    <source>
        <dbReference type="EMBL" id="RST73751.1"/>
    </source>
</evidence>
<dbReference type="InterPro" id="IPR000304">
    <property type="entry name" value="Pyrroline-COOH_reductase"/>
</dbReference>
<dbReference type="InterPro" id="IPR036291">
    <property type="entry name" value="NAD(P)-bd_dom_sf"/>
</dbReference>
<dbReference type="Gene3D" id="1.10.3730.10">
    <property type="entry name" value="ProC C-terminal domain-like"/>
    <property type="match status" value="1"/>
</dbReference>
<protein>
    <recommendedName>
        <fullName evidence="6 7">Pyrroline-5-carboxylate reductase</fullName>
        <shortName evidence="6">P5C reductase</shortName>
        <shortName evidence="6">P5CR</shortName>
        <ecNumber evidence="6 7">1.5.1.2</ecNumber>
    </recommendedName>
    <alternativeName>
        <fullName evidence="6">PCA reductase</fullName>
    </alternativeName>
</protein>
<comment type="pathway">
    <text evidence="6 9">Amino-acid biosynthesis; L-proline biosynthesis; L-proline from L-glutamate 5-semialdehyde: step 1/1.</text>
</comment>
<dbReference type="PROSITE" id="PS00521">
    <property type="entry name" value="P5CR"/>
    <property type="match status" value="1"/>
</dbReference>
<organism evidence="12 13">
    <name type="scientific">Siminovitchia acidinfaciens</name>
    <dbReference type="NCBI Taxonomy" id="2321395"/>
    <lineage>
        <taxon>Bacteria</taxon>
        <taxon>Bacillati</taxon>
        <taxon>Bacillota</taxon>
        <taxon>Bacilli</taxon>
        <taxon>Bacillales</taxon>
        <taxon>Bacillaceae</taxon>
        <taxon>Siminovitchia</taxon>
    </lineage>
</organism>
<evidence type="ECO:0000256" key="9">
    <source>
        <dbReference type="RuleBase" id="RU003903"/>
    </source>
</evidence>
<dbReference type="PIRSF" id="PIRSF000193">
    <property type="entry name" value="Pyrrol-5-carb_rd"/>
    <property type="match status" value="1"/>
</dbReference>
<reference evidence="12" key="1">
    <citation type="submission" date="2018-12" db="EMBL/GenBank/DDBJ databases">
        <authorList>
            <person name="Sun L."/>
            <person name="Chen Z."/>
        </authorList>
    </citation>
    <scope>NUCLEOTIDE SEQUENCE [LARGE SCALE GENOMIC DNA]</scope>
    <source>
        <strain evidence="12">3-2-2</strain>
    </source>
</reference>
<dbReference type="Proteomes" id="UP000287156">
    <property type="component" value="Unassembled WGS sequence"/>
</dbReference>
<keyword evidence="2 6" id="KW-0641">Proline biosynthesis</keyword>
<dbReference type="GO" id="GO:0004735">
    <property type="term" value="F:pyrroline-5-carboxylate reductase activity"/>
    <property type="evidence" value="ECO:0007669"/>
    <property type="project" value="UniProtKB-UniRule"/>
</dbReference>